<keyword evidence="1" id="KW-0436">Ligase</keyword>
<dbReference type="Gene3D" id="1.20.910.10">
    <property type="entry name" value="Heme oxygenase-like"/>
    <property type="match status" value="1"/>
</dbReference>
<dbReference type="InterPro" id="IPR020845">
    <property type="entry name" value="AMP-binding_CS"/>
</dbReference>
<feature type="domain" description="AMP-dependent synthetase/ligase" evidence="2">
    <location>
        <begin position="8"/>
        <end position="333"/>
    </location>
</feature>
<evidence type="ECO:0000259" key="2">
    <source>
        <dbReference type="Pfam" id="PF00501"/>
    </source>
</evidence>
<gene>
    <name evidence="3" type="ORF">MS5N3_20960</name>
</gene>
<dbReference type="SUPFAM" id="SSF48613">
    <property type="entry name" value="Heme oxygenase-like"/>
    <property type="match status" value="1"/>
</dbReference>
<dbReference type="RefSeq" id="WP_153634280.1">
    <property type="nucleotide sequence ID" value="NZ_BGZH01000001.1"/>
</dbReference>
<dbReference type="PANTHER" id="PTHR43767:SF8">
    <property type="entry name" value="LONG-CHAIN-FATTY-ACID--COA LIGASE"/>
    <property type="match status" value="1"/>
</dbReference>
<evidence type="ECO:0000313" key="4">
    <source>
        <dbReference type="Proteomes" id="UP000340077"/>
    </source>
</evidence>
<dbReference type="InterPro" id="IPR000873">
    <property type="entry name" value="AMP-dep_synth/lig_dom"/>
</dbReference>
<dbReference type="SMART" id="SM01236">
    <property type="entry name" value="Haem_oxygenase_2"/>
    <property type="match status" value="1"/>
</dbReference>
<dbReference type="SUPFAM" id="SSF56801">
    <property type="entry name" value="Acetyl-CoA synthetase-like"/>
    <property type="match status" value="1"/>
</dbReference>
<dbReference type="Gene3D" id="3.30.300.30">
    <property type="match status" value="1"/>
</dbReference>
<keyword evidence="4" id="KW-1185">Reference proteome</keyword>
<dbReference type="PANTHER" id="PTHR43767">
    <property type="entry name" value="LONG-CHAIN-FATTY-ACID--COA LIGASE"/>
    <property type="match status" value="1"/>
</dbReference>
<comment type="caution">
    <text evidence="3">The sequence shown here is derived from an EMBL/GenBank/DDBJ whole genome shotgun (WGS) entry which is preliminary data.</text>
</comment>
<dbReference type="InterPro" id="IPR042099">
    <property type="entry name" value="ANL_N_sf"/>
</dbReference>
<dbReference type="InterPro" id="IPR045851">
    <property type="entry name" value="AMP-bd_C_sf"/>
</dbReference>
<dbReference type="GO" id="GO:0016874">
    <property type="term" value="F:ligase activity"/>
    <property type="evidence" value="ECO:0007669"/>
    <property type="project" value="UniProtKB-KW"/>
</dbReference>
<dbReference type="InterPro" id="IPR016084">
    <property type="entry name" value="Haem_Oase-like_multi-hlx"/>
</dbReference>
<dbReference type="PROSITE" id="PS00455">
    <property type="entry name" value="AMP_BINDING"/>
    <property type="match status" value="1"/>
</dbReference>
<dbReference type="Pfam" id="PF14518">
    <property type="entry name" value="Haem_oxygenas_2"/>
    <property type="match status" value="1"/>
</dbReference>
<dbReference type="EMBL" id="BGZH01000001">
    <property type="protein sequence ID" value="GBO84645.1"/>
    <property type="molecule type" value="Genomic_DNA"/>
</dbReference>
<accession>A0A5M3PP28</accession>
<dbReference type="InterPro" id="IPR050237">
    <property type="entry name" value="ATP-dep_AMP-bd_enzyme"/>
</dbReference>
<sequence length="728" mass="79055">MATLPELLQRQADKEPSGIALQGPDSAFSYAQMMQAAAALADQLTRLGVRRAGLCGDNSVAWILADLACLLADVVCVPVPVFFSRTQTQHLTERADLDCLLSADKIDGGEHIGHGVWLKHLPVSAAGAWMPEQTAKITFTSGSTGNPKGVCLSVAQMTATTLALQERLEGVELGRHLCILPLATLLENIAGVYLPLLMGSTVMVAPLQDLGMTGSSGLEFGRLVEGINRHRPHSLILVPELAMALVSAAEQKHLKSDSFRFLAVGGGRVSFDLLARGRSAGLPLYEGYGLSECSSVVALNVPGTEREGSVGKPLSHVQVLVDERGHILVAGNTHLGYLGDEPAGDEWLDTGDLGARDADGFLSVSGRAKNLLITSFGRNISPEWLESELIQAVGARQAVVFGDGDPRPSALVVVQDGRSPDALRSQLESLNDTLPDYARFSGVYIRRQPLSQADGYLTANGRPVRQQIQDDLPSLLAGAFPVFMNLSISTPDFPNTPGGSFMAFFDRLQSETAQARAHVTGAPVIAAICEGRFDLTGYTWFLTQAYHHVKHTVPLMMACGGRLPERLEFVRKALVEYIEEEYGHHEWILNDLEACGEDKEAIRHGSPDTSIELMVAYLYDRINRGNPAAFFGMVQVLEGTSIELATPLGEAIQKQLGLPDEAFSYLYSHGALDQEHFEFFRNLMNDITDPEDQQAIIEAAHMVYRLYGDMLHSIPLPESRKEQQHEAA</sequence>
<proteinExistence type="predicted"/>
<dbReference type="Proteomes" id="UP000340077">
    <property type="component" value="Unassembled WGS sequence"/>
</dbReference>
<name>A0A5M3PP28_9GAMM</name>
<evidence type="ECO:0000313" key="3">
    <source>
        <dbReference type="EMBL" id="GBO84645.1"/>
    </source>
</evidence>
<evidence type="ECO:0000256" key="1">
    <source>
        <dbReference type="ARBA" id="ARBA00022598"/>
    </source>
</evidence>
<protein>
    <recommendedName>
        <fullName evidence="2">AMP-dependent synthetase/ligase domain-containing protein</fullName>
    </recommendedName>
</protein>
<dbReference type="Gene3D" id="3.40.50.12780">
    <property type="entry name" value="N-terminal domain of ligase-like"/>
    <property type="match status" value="1"/>
</dbReference>
<reference evidence="3 4" key="1">
    <citation type="journal article" date="2019" name="J. Gen. Appl. Microbiol.">
        <title>Aerobic degradation of cis-dichloroethene by the marine bacterium Marinobacter salsuginis strain 5N-3.</title>
        <authorList>
            <person name="Inoue Y."/>
            <person name="Fukunaga Y."/>
            <person name="Katsumata H."/>
            <person name="Ohji S."/>
            <person name="Hosoyama A."/>
            <person name="Mori K."/>
            <person name="Ando K."/>
        </authorList>
    </citation>
    <scope>NUCLEOTIDE SEQUENCE [LARGE SCALE GENOMIC DNA]</scope>
    <source>
        <strain evidence="3 4">5N-3</strain>
    </source>
</reference>
<organism evidence="3 4">
    <name type="scientific">Marinobacter salsuginis</name>
    <dbReference type="NCBI Taxonomy" id="418719"/>
    <lineage>
        <taxon>Bacteria</taxon>
        <taxon>Pseudomonadati</taxon>
        <taxon>Pseudomonadota</taxon>
        <taxon>Gammaproteobacteria</taxon>
        <taxon>Pseudomonadales</taxon>
        <taxon>Marinobacteraceae</taxon>
        <taxon>Marinobacter</taxon>
    </lineage>
</organism>
<dbReference type="AlphaFoldDB" id="A0A5M3PP28"/>
<dbReference type="Pfam" id="PF00501">
    <property type="entry name" value="AMP-binding"/>
    <property type="match status" value="1"/>
</dbReference>